<accession>A0A979FU28</accession>
<dbReference type="SUPFAM" id="SSF69593">
    <property type="entry name" value="Glycerol-3-phosphate (1)-acyltransferase"/>
    <property type="match status" value="1"/>
</dbReference>
<dbReference type="AlphaFoldDB" id="A0A979FU28"/>
<dbReference type="PANTHER" id="PTHR15486:SF96">
    <property type="entry name" value="LIPID DROPLET-REGULATING VLDL ASSEMBLY FACTOR AUP1"/>
    <property type="match status" value="1"/>
</dbReference>
<evidence type="ECO:0000256" key="4">
    <source>
        <dbReference type="SAM" id="Phobius"/>
    </source>
</evidence>
<evidence type="ECO:0000256" key="1">
    <source>
        <dbReference type="ARBA" id="ARBA00004370"/>
    </source>
</evidence>
<name>A0A979FU28_HYAAZ</name>
<dbReference type="PANTHER" id="PTHR15486">
    <property type="entry name" value="ANCIENT UBIQUITOUS PROTEIN"/>
    <property type="match status" value="1"/>
</dbReference>
<proteinExistence type="predicted"/>
<evidence type="ECO:0000313" key="5">
    <source>
        <dbReference type="Proteomes" id="UP000694843"/>
    </source>
</evidence>
<feature type="transmembrane region" description="Helical" evidence="4">
    <location>
        <begin position="21"/>
        <end position="51"/>
    </location>
</feature>
<evidence type="ECO:0000256" key="2">
    <source>
        <dbReference type="ARBA" id="ARBA00023136"/>
    </source>
</evidence>
<feature type="compositionally biased region" description="Polar residues" evidence="3">
    <location>
        <begin position="209"/>
        <end position="220"/>
    </location>
</feature>
<reference evidence="6" key="1">
    <citation type="submission" date="2025-08" db="UniProtKB">
        <authorList>
            <consortium name="RefSeq"/>
        </authorList>
    </citation>
    <scope>IDENTIFICATION</scope>
    <source>
        <tissue evidence="6">Whole organism</tissue>
    </source>
</reference>
<dbReference type="GO" id="GO:0036503">
    <property type="term" value="P:ERAD pathway"/>
    <property type="evidence" value="ECO:0007669"/>
    <property type="project" value="TreeGrafter"/>
</dbReference>
<keyword evidence="2 4" id="KW-0472">Membrane</keyword>
<dbReference type="GeneID" id="108667078"/>
<dbReference type="GO" id="GO:0005789">
    <property type="term" value="C:endoplasmic reticulum membrane"/>
    <property type="evidence" value="ECO:0007669"/>
    <property type="project" value="TreeGrafter"/>
</dbReference>
<sequence length="549" mass="59178">MSATIEKLFHKDRLNGSIFQLLLLIFYAPIGLMLVLLRCFIFLQLICAVAILPHNRYVTRMVLRVLCSSLGLVVWQSDSDNKSLTMCKFYQNEQKQGSKDRAVLLANHISVFDHFALSLVLPCVKIEGNGESLPRIVSNLLGCMIMTLGSGDQVDASSSSGSTLNDSWVQPLKQFVTGNRDGSLPQTNNIVSPNALQDDPASELRHRTVASTESSEAGTNSTNSSSQVPGGSSASANTESDDQASSSHDHEFNGWPLLLFPESSTTNGDVALMQYESWASKVSPRSTVLVGISARRLPPLPLTLSVANPSFLQDVFSLFFCPLTIYSIKFIEEVHQEPAEADEALCKRYQTSTAAALGLEASAYSVKDKAEYVARLASERRHANARAGLRASRNIRASYIDAISDVVPVRTRNVDMTITNFLEGSVPNYQPAPISSASGVGAPLASSLASSPASSSAVSSPHVAASSSVVNASPPLVPSVESGSLNASQFSTATSTINLNTKAETFPRSACERMLSFNQRKAILLDNALKKYIENFGLNGERDPYLKLS</sequence>
<dbReference type="RefSeq" id="XP_047739882.1">
    <property type="nucleotide sequence ID" value="XM_047883926.1"/>
</dbReference>
<feature type="compositionally biased region" description="Polar residues" evidence="3">
    <location>
        <begin position="184"/>
        <end position="195"/>
    </location>
</feature>
<feature type="region of interest" description="Disordered" evidence="3">
    <location>
        <begin position="177"/>
        <end position="250"/>
    </location>
</feature>
<keyword evidence="4" id="KW-0812">Transmembrane</keyword>
<organism evidence="5 6">
    <name type="scientific">Hyalella azteca</name>
    <name type="common">Amphipod</name>
    <dbReference type="NCBI Taxonomy" id="294128"/>
    <lineage>
        <taxon>Eukaryota</taxon>
        <taxon>Metazoa</taxon>
        <taxon>Ecdysozoa</taxon>
        <taxon>Arthropoda</taxon>
        <taxon>Crustacea</taxon>
        <taxon>Multicrustacea</taxon>
        <taxon>Malacostraca</taxon>
        <taxon>Eumalacostraca</taxon>
        <taxon>Peracarida</taxon>
        <taxon>Amphipoda</taxon>
        <taxon>Senticaudata</taxon>
        <taxon>Talitrida</taxon>
        <taxon>Talitroidea</taxon>
        <taxon>Hyalellidae</taxon>
        <taxon>Hyalella</taxon>
    </lineage>
</organism>
<evidence type="ECO:0000313" key="6">
    <source>
        <dbReference type="RefSeq" id="XP_047739882.1"/>
    </source>
</evidence>
<keyword evidence="4" id="KW-1133">Transmembrane helix</keyword>
<keyword evidence="5" id="KW-1185">Reference proteome</keyword>
<feature type="compositionally biased region" description="Low complexity" evidence="3">
    <location>
        <begin position="221"/>
        <end position="235"/>
    </location>
</feature>
<dbReference type="Proteomes" id="UP000694843">
    <property type="component" value="Unplaced"/>
</dbReference>
<dbReference type="KEGG" id="hazt:108667078"/>
<dbReference type="OrthoDB" id="1854593at2759"/>
<comment type="subcellular location">
    <subcellularLocation>
        <location evidence="1">Membrane</location>
    </subcellularLocation>
</comment>
<protein>
    <submittedName>
        <fullName evidence="6">Lipid droplet-regulating VLDL assembly factor AUP1</fullName>
    </submittedName>
</protein>
<gene>
    <name evidence="6" type="primary">LOC108667078</name>
</gene>
<evidence type="ECO:0000256" key="3">
    <source>
        <dbReference type="SAM" id="MobiDB-lite"/>
    </source>
</evidence>